<dbReference type="FunFam" id="2.130.10.10:FF:000523">
    <property type="entry name" value="Transcriptional modulator"/>
    <property type="match status" value="1"/>
</dbReference>
<dbReference type="Proteomes" id="UP001306508">
    <property type="component" value="Unassembled WGS sequence"/>
</dbReference>
<dbReference type="GO" id="GO:0045944">
    <property type="term" value="P:positive regulation of transcription by RNA polymerase II"/>
    <property type="evidence" value="ECO:0007669"/>
    <property type="project" value="UniProtKB-ARBA"/>
</dbReference>
<name>A0AAN8A749_9SACH</name>
<dbReference type="AlphaFoldDB" id="A0AAN8A749"/>
<dbReference type="SUPFAM" id="SSF50978">
    <property type="entry name" value="WD40 repeat-like"/>
    <property type="match status" value="1"/>
</dbReference>
<keyword evidence="2" id="KW-0677">Repeat</keyword>
<evidence type="ECO:0000256" key="2">
    <source>
        <dbReference type="ARBA" id="ARBA00022737"/>
    </source>
</evidence>
<keyword evidence="7" id="KW-1185">Reference proteome</keyword>
<keyword evidence="3" id="KW-0805">Transcription regulation</keyword>
<dbReference type="InterPro" id="IPR001680">
    <property type="entry name" value="WD40_rpt"/>
</dbReference>
<comment type="caution">
    <text evidence="6">The sequence shown here is derived from an EMBL/GenBank/DDBJ whole genome shotgun (WGS) entry which is preliminary data.</text>
</comment>
<dbReference type="Pfam" id="PF00400">
    <property type="entry name" value="WD40"/>
    <property type="match status" value="1"/>
</dbReference>
<evidence type="ECO:0000256" key="1">
    <source>
        <dbReference type="ARBA" id="ARBA00022574"/>
    </source>
</evidence>
<dbReference type="InterPro" id="IPR050459">
    <property type="entry name" value="WD_repeat_RBAP46/RBAP48/MSI1"/>
</dbReference>
<dbReference type="InterPro" id="IPR015943">
    <property type="entry name" value="WD40/YVTN_repeat-like_dom_sf"/>
</dbReference>
<evidence type="ECO:0000313" key="6">
    <source>
        <dbReference type="EMBL" id="KAK5780017.1"/>
    </source>
</evidence>
<dbReference type="GO" id="GO:0005634">
    <property type="term" value="C:nucleus"/>
    <property type="evidence" value="ECO:0007669"/>
    <property type="project" value="UniProtKB-ARBA"/>
</dbReference>
<proteinExistence type="predicted"/>
<gene>
    <name evidence="6" type="ORF">RI543_002557</name>
</gene>
<evidence type="ECO:0000313" key="7">
    <source>
        <dbReference type="Proteomes" id="UP001306508"/>
    </source>
</evidence>
<dbReference type="GO" id="GO:0003714">
    <property type="term" value="F:transcription corepressor activity"/>
    <property type="evidence" value="ECO:0007669"/>
    <property type="project" value="UniProtKB-ARBA"/>
</dbReference>
<evidence type="ECO:0000256" key="5">
    <source>
        <dbReference type="ARBA" id="ARBA00023254"/>
    </source>
</evidence>
<reference evidence="7" key="1">
    <citation type="submission" date="2023-07" db="EMBL/GenBank/DDBJ databases">
        <title>A draft genome of Kazachstania heterogenica Y-27499.</title>
        <authorList>
            <person name="Donic C."/>
            <person name="Kralova J.S."/>
            <person name="Fidel L."/>
            <person name="Ben-Dor S."/>
            <person name="Jung S."/>
        </authorList>
    </citation>
    <scope>NUCLEOTIDE SEQUENCE [LARGE SCALE GENOMIC DNA]</scope>
    <source>
        <strain evidence="7">Y27499</strain>
    </source>
</reference>
<dbReference type="GO" id="GO:0051321">
    <property type="term" value="P:meiotic cell cycle"/>
    <property type="evidence" value="ECO:0007669"/>
    <property type="project" value="UniProtKB-KW"/>
</dbReference>
<keyword evidence="4" id="KW-0804">Transcription</keyword>
<dbReference type="EMBL" id="JAWIZZ010000045">
    <property type="protein sequence ID" value="KAK5780017.1"/>
    <property type="molecule type" value="Genomic_DNA"/>
</dbReference>
<keyword evidence="5" id="KW-0469">Meiosis</keyword>
<keyword evidence="1" id="KW-0853">WD repeat</keyword>
<evidence type="ECO:0000256" key="3">
    <source>
        <dbReference type="ARBA" id="ARBA00023015"/>
    </source>
</evidence>
<organism evidence="6 7">
    <name type="scientific">Arxiozyma heterogenica</name>
    <dbReference type="NCBI Taxonomy" id="278026"/>
    <lineage>
        <taxon>Eukaryota</taxon>
        <taxon>Fungi</taxon>
        <taxon>Dikarya</taxon>
        <taxon>Ascomycota</taxon>
        <taxon>Saccharomycotina</taxon>
        <taxon>Saccharomycetes</taxon>
        <taxon>Saccharomycetales</taxon>
        <taxon>Saccharomycetaceae</taxon>
        <taxon>Arxiozyma</taxon>
    </lineage>
</organism>
<dbReference type="PANTHER" id="PTHR22850">
    <property type="entry name" value="WD40 REPEAT FAMILY"/>
    <property type="match status" value="1"/>
</dbReference>
<dbReference type="InterPro" id="IPR036322">
    <property type="entry name" value="WD40_repeat_dom_sf"/>
</dbReference>
<sequence length="434" mass="48198">MTKIYKPSTYEHISSLKPKFVSRVDSTLHQDKSITFSNKIVPDKEANAINTSIIYSQGSDIYEIDCSLPIDDTITEKVPKSENEYGDAFASVEQKRLSPSWVYQGETVSKVEYLGNSNDTTLVAMSKNGSLAWFKDGIKVPVHIVQEMMGPATSFAAMHSHVRPNSLAVADFGLSFDSETIVKSQASGSTEESILKIIDNAGKPSEILRTIRVPGTNVAHTVRFFDNHLFASCSDDNVLRFWDVRTADKPLFVLSDPQNGRLTSFDASTVTNNLFVTGFSTGVIKLWDVRAVENATTDFTNRQNGEEPIQKEVANFYHSGGDSVEDVQFSYTAPYEVITVGGSGNVYHWDMEYALSNYDEDDTSNLPQDATEELQTQSLKFVHTGVSRRLTKQKGKKNIVAWHPIIDGYVGTVDDDSLVSVYKPFTIEAENSKE</sequence>
<dbReference type="SMART" id="SM00320">
    <property type="entry name" value="WD40"/>
    <property type="match status" value="4"/>
</dbReference>
<dbReference type="Gene3D" id="2.130.10.10">
    <property type="entry name" value="YVTN repeat-like/Quinoprotein amine dehydrogenase"/>
    <property type="match status" value="1"/>
</dbReference>
<evidence type="ECO:0000256" key="4">
    <source>
        <dbReference type="ARBA" id="ARBA00023163"/>
    </source>
</evidence>
<protein>
    <submittedName>
        <fullName evidence="6">Uncharacterized protein</fullName>
    </submittedName>
</protein>
<accession>A0AAN8A749</accession>